<keyword evidence="3" id="KW-1185">Reference proteome</keyword>
<dbReference type="Proteomes" id="UP000075243">
    <property type="component" value="Chromosome 6"/>
</dbReference>
<organism evidence="2 3">
    <name type="scientific">Cajanus cajan</name>
    <name type="common">Pigeon pea</name>
    <name type="synonym">Cajanus indicus</name>
    <dbReference type="NCBI Taxonomy" id="3821"/>
    <lineage>
        <taxon>Eukaryota</taxon>
        <taxon>Viridiplantae</taxon>
        <taxon>Streptophyta</taxon>
        <taxon>Embryophyta</taxon>
        <taxon>Tracheophyta</taxon>
        <taxon>Spermatophyta</taxon>
        <taxon>Magnoliopsida</taxon>
        <taxon>eudicotyledons</taxon>
        <taxon>Gunneridae</taxon>
        <taxon>Pentapetalae</taxon>
        <taxon>rosids</taxon>
        <taxon>fabids</taxon>
        <taxon>Fabales</taxon>
        <taxon>Fabaceae</taxon>
        <taxon>Papilionoideae</taxon>
        <taxon>50 kb inversion clade</taxon>
        <taxon>NPAAA clade</taxon>
        <taxon>indigoferoid/millettioid clade</taxon>
        <taxon>Phaseoleae</taxon>
        <taxon>Cajanus</taxon>
    </lineage>
</organism>
<dbReference type="InterPro" id="IPR043502">
    <property type="entry name" value="DNA/RNA_pol_sf"/>
</dbReference>
<accession>A0A151TIV1</accession>
<dbReference type="PANTHER" id="PTHR11439:SF470">
    <property type="entry name" value="CYSTEINE-RICH RLK (RECEPTOR-LIKE PROTEIN KINASE) 8"/>
    <property type="match status" value="1"/>
</dbReference>
<name>A0A151TIV1_CAJCA</name>
<reference evidence="2 3" key="1">
    <citation type="journal article" date="2012" name="Nat. Biotechnol.">
        <title>Draft genome sequence of pigeonpea (Cajanus cajan), an orphan legume crop of resource-poor farmers.</title>
        <authorList>
            <person name="Varshney R.K."/>
            <person name="Chen W."/>
            <person name="Li Y."/>
            <person name="Bharti A.K."/>
            <person name="Saxena R.K."/>
            <person name="Schlueter J.A."/>
            <person name="Donoghue M.T."/>
            <person name="Azam S."/>
            <person name="Fan G."/>
            <person name="Whaley A.M."/>
            <person name="Farmer A.D."/>
            <person name="Sheridan J."/>
            <person name="Iwata A."/>
            <person name="Tuteja R."/>
            <person name="Penmetsa R.V."/>
            <person name="Wu W."/>
            <person name="Upadhyaya H.D."/>
            <person name="Yang S.P."/>
            <person name="Shah T."/>
            <person name="Saxena K.B."/>
            <person name="Michael T."/>
            <person name="McCombie W.R."/>
            <person name="Yang B."/>
            <person name="Zhang G."/>
            <person name="Yang H."/>
            <person name="Wang J."/>
            <person name="Spillane C."/>
            <person name="Cook D.R."/>
            <person name="May G.D."/>
            <person name="Xu X."/>
            <person name="Jackson S.A."/>
        </authorList>
    </citation>
    <scope>NUCLEOTIDE SEQUENCE [LARGE SCALE GENOMIC DNA]</scope>
    <source>
        <strain evidence="3">cv. Asha</strain>
    </source>
</reference>
<dbReference type="OMA" id="RIPRQHE"/>
<dbReference type="InterPro" id="IPR013103">
    <property type="entry name" value="RVT_2"/>
</dbReference>
<proteinExistence type="predicted"/>
<dbReference type="SUPFAM" id="SSF56672">
    <property type="entry name" value="DNA/RNA polymerases"/>
    <property type="match status" value="1"/>
</dbReference>
<evidence type="ECO:0000259" key="1">
    <source>
        <dbReference type="Pfam" id="PF07727"/>
    </source>
</evidence>
<dbReference type="Pfam" id="PF07727">
    <property type="entry name" value="RVT_2"/>
    <property type="match status" value="1"/>
</dbReference>
<protein>
    <submittedName>
        <fullName evidence="2">Retrovirus-related Pol polyprotein from transposon TNT 1-94</fullName>
    </submittedName>
</protein>
<dbReference type="PANTHER" id="PTHR11439">
    <property type="entry name" value="GAG-POL-RELATED RETROTRANSPOSON"/>
    <property type="match status" value="1"/>
</dbReference>
<dbReference type="AlphaFoldDB" id="A0A151TIV1"/>
<evidence type="ECO:0000313" key="3">
    <source>
        <dbReference type="Proteomes" id="UP000075243"/>
    </source>
</evidence>
<sequence length="420" mass="47598">MTLIVDIEPSSYEEASRDSRWQDAMQKEVDALNANGTWEFVDASSDVVPIENKWVFKIKRHANGTIERFKARLVAKGYNQTNGLNYFDTFSPVAKLTTIRMLLALASIHQWYIHQLDVNNAFLHGDLQECVYMKVPQGVSAPRPGQICKLLKSLYGLKQASRKWFEKLESFLISCGFTQAHADHTLFIKSSYTSYTVLLVYVDDIILVGTSLSDFDRIKCLLHDAFQIKDLGQLKYFLGLEVAHSQRGISLCQRKYCLELLSDSGLTGCKPISTPLDPTSRLYKDDGPLLSDVASYRRLVGRLLYLTTTRPDISYVTQQLSQFMATPTEAHHRKVMHVLRYLKQSPGRGLFFPRNSDIQILGFSDVDWGSCVDTRRSISGYCFFLGHSLVAWKSKKQPTVSCSSSEAEYRALAVAVRELQ</sequence>
<evidence type="ECO:0000313" key="2">
    <source>
        <dbReference type="EMBL" id="KYP66984.1"/>
    </source>
</evidence>
<feature type="domain" description="Reverse transcriptase Ty1/copia-type" evidence="1">
    <location>
        <begin position="35"/>
        <end position="276"/>
    </location>
</feature>
<dbReference type="EMBL" id="CM003608">
    <property type="protein sequence ID" value="KYP66984.1"/>
    <property type="molecule type" value="Genomic_DNA"/>
</dbReference>
<dbReference type="Gramene" id="C.cajan_12903.t">
    <property type="protein sequence ID" value="C.cajan_12903.t.cds1"/>
    <property type="gene ID" value="C.cajan_12903"/>
</dbReference>
<dbReference type="CDD" id="cd09272">
    <property type="entry name" value="RNase_HI_RT_Ty1"/>
    <property type="match status" value="1"/>
</dbReference>
<gene>
    <name evidence="2" type="ORF">KK1_013300</name>
</gene>